<feature type="region of interest" description="Disordered" evidence="1">
    <location>
        <begin position="324"/>
        <end position="361"/>
    </location>
</feature>
<comment type="caution">
    <text evidence="2">The sequence shown here is derived from an EMBL/GenBank/DDBJ whole genome shotgun (WGS) entry which is preliminary data.</text>
</comment>
<feature type="region of interest" description="Disordered" evidence="1">
    <location>
        <begin position="64"/>
        <end position="232"/>
    </location>
</feature>
<feature type="compositionally biased region" description="Basic and acidic residues" evidence="1">
    <location>
        <begin position="472"/>
        <end position="481"/>
    </location>
</feature>
<reference evidence="2" key="1">
    <citation type="submission" date="2023-06" db="EMBL/GenBank/DDBJ databases">
        <title>Black Yeasts Isolated from many extreme environments.</title>
        <authorList>
            <person name="Coleine C."/>
            <person name="Stajich J.E."/>
            <person name="Selbmann L."/>
        </authorList>
    </citation>
    <scope>NUCLEOTIDE SEQUENCE</scope>
    <source>
        <strain evidence="2">CCFEE 5200</strain>
    </source>
</reference>
<feature type="compositionally biased region" description="Basic and acidic residues" evidence="1">
    <location>
        <begin position="325"/>
        <end position="343"/>
    </location>
</feature>
<name>A0AAN6H582_9PEZI</name>
<accession>A0AAN6H582</accession>
<evidence type="ECO:0000313" key="2">
    <source>
        <dbReference type="EMBL" id="KAK0956669.1"/>
    </source>
</evidence>
<proteinExistence type="predicted"/>
<gene>
    <name evidence="2" type="ORF">LTR91_022246</name>
</gene>
<feature type="region of interest" description="Disordered" evidence="1">
    <location>
        <begin position="373"/>
        <end position="481"/>
    </location>
</feature>
<keyword evidence="3" id="KW-1185">Reference proteome</keyword>
<evidence type="ECO:0000256" key="1">
    <source>
        <dbReference type="SAM" id="MobiDB-lite"/>
    </source>
</evidence>
<dbReference type="EMBL" id="JAUJLE010000428">
    <property type="protein sequence ID" value="KAK0956669.1"/>
    <property type="molecule type" value="Genomic_DNA"/>
</dbReference>
<sequence length="495" mass="53717">MTAKQARLLKSLRIDAHDAIIAPTLTEPRTRASTGGGGGATAGAAAGGAPAKVYHYRGAVYELQGDEPDEWMDPEREISKKRQSRVSWDVSAGRAGLGGATEDGEQQTRKKRRRSEDDDDDDEVDAGRARKNRKRNGDGEVDGDSDEEQPRGKSRSVGVFKGKDGDEDEQDQEQARKRRRSAQLAEARAIKKRKRGQLSTNEADDETHDQRKRADSAAPTSTRALPAVPGRRGPISELRAYRAATRPIITKTNPGVSPYDMTTNGGHETETCSNYARMASIREARDRAANEGLQVRMLGEKTMAAGRRWHVAQLIRELMKVNQSVKEHEDAMAKLKRETDERRRRGSMKAASTEGASSSIVRASAHAIPAAAESTSASASAPRPSAAGDVTARPSSRIDSPLDSSTAEAPSRTSKSLDKDARPTSASRKSGINAPPPAAPLQDNGNRSILRPTITPGRAESLLRGGRFSGESVKELAEREQAEEAWLTGWMTRER</sequence>
<organism evidence="2 3">
    <name type="scientific">Friedmanniomyces endolithicus</name>
    <dbReference type="NCBI Taxonomy" id="329885"/>
    <lineage>
        <taxon>Eukaryota</taxon>
        <taxon>Fungi</taxon>
        <taxon>Dikarya</taxon>
        <taxon>Ascomycota</taxon>
        <taxon>Pezizomycotina</taxon>
        <taxon>Dothideomycetes</taxon>
        <taxon>Dothideomycetidae</taxon>
        <taxon>Mycosphaerellales</taxon>
        <taxon>Teratosphaeriaceae</taxon>
        <taxon>Friedmanniomyces</taxon>
    </lineage>
</organism>
<protein>
    <submittedName>
        <fullName evidence="2">Uncharacterized protein</fullName>
    </submittedName>
</protein>
<feature type="compositionally biased region" description="Polar residues" evidence="1">
    <location>
        <begin position="393"/>
        <end position="414"/>
    </location>
</feature>
<feature type="compositionally biased region" description="Low complexity" evidence="1">
    <location>
        <begin position="373"/>
        <end position="387"/>
    </location>
</feature>
<feature type="region of interest" description="Disordered" evidence="1">
    <location>
        <begin position="25"/>
        <end position="49"/>
    </location>
</feature>
<dbReference type="Proteomes" id="UP001175353">
    <property type="component" value="Unassembled WGS sequence"/>
</dbReference>
<dbReference type="AlphaFoldDB" id="A0AAN6H582"/>
<evidence type="ECO:0000313" key="3">
    <source>
        <dbReference type="Proteomes" id="UP001175353"/>
    </source>
</evidence>